<evidence type="ECO:0000313" key="2">
    <source>
        <dbReference type="EMBL" id="NHN56551.1"/>
    </source>
</evidence>
<reference evidence="2" key="1">
    <citation type="submission" date="2020-03" db="EMBL/GenBank/DDBJ databases">
        <title>Draft sequencing of Calidifontibacter sp. DB0510.</title>
        <authorList>
            <person name="Kim D.-U."/>
        </authorList>
    </citation>
    <scope>NUCLEOTIDE SEQUENCE</scope>
    <source>
        <strain evidence="2">DB0510</strain>
    </source>
</reference>
<dbReference type="RefSeq" id="WP_166197223.1">
    <property type="nucleotide sequence ID" value="NZ_JAAOIV010000009.1"/>
</dbReference>
<sequence>MIYKVRAKPWRNGWELHIDDIGVTQSRTLEAASQQILDYVGCFTGKRVPVELLAAEAMIGGGEVQLSIYPDLGSVTDLVKAALAAATEAARQQDEAERQARAAARALRDEGVSVADAAYLLCVSKARVSRWSRDP</sequence>
<protein>
    <submittedName>
        <fullName evidence="2">Antitoxin HicB</fullName>
    </submittedName>
</protein>
<feature type="coiled-coil region" evidence="1">
    <location>
        <begin position="79"/>
        <end position="106"/>
    </location>
</feature>
<keyword evidence="1" id="KW-0175">Coiled coil</keyword>
<comment type="caution">
    <text evidence="2">The sequence shown here is derived from an EMBL/GenBank/DDBJ whole genome shotgun (WGS) entry which is preliminary data.</text>
</comment>
<dbReference type="AlphaFoldDB" id="A0A967EFE3"/>
<proteinExistence type="predicted"/>
<evidence type="ECO:0000256" key="1">
    <source>
        <dbReference type="SAM" id="Coils"/>
    </source>
</evidence>
<accession>A0A967EFE3</accession>
<dbReference type="EMBL" id="JAAOIV010000009">
    <property type="protein sequence ID" value="NHN56551.1"/>
    <property type="molecule type" value="Genomic_DNA"/>
</dbReference>
<evidence type="ECO:0000313" key="3">
    <source>
        <dbReference type="Proteomes" id="UP000744769"/>
    </source>
</evidence>
<organism evidence="2 3">
    <name type="scientific">Metallococcus carri</name>
    <dbReference type="NCBI Taxonomy" id="1656884"/>
    <lineage>
        <taxon>Bacteria</taxon>
        <taxon>Bacillati</taxon>
        <taxon>Actinomycetota</taxon>
        <taxon>Actinomycetes</taxon>
        <taxon>Micrococcales</taxon>
        <taxon>Dermacoccaceae</taxon>
        <taxon>Metallococcus</taxon>
    </lineage>
</organism>
<keyword evidence="3" id="KW-1185">Reference proteome</keyword>
<dbReference type="Proteomes" id="UP000744769">
    <property type="component" value="Unassembled WGS sequence"/>
</dbReference>
<gene>
    <name evidence="2" type="ORF">G9U51_12250</name>
</gene>
<name>A0A967EFE3_9MICO</name>